<accession>A0ABP8BK81</accession>
<comment type="similarity">
    <text evidence="1">Belongs to the bacterial solute-binding protein 8 family.</text>
</comment>
<reference evidence="5" key="1">
    <citation type="journal article" date="2019" name="Int. J. Syst. Evol. Microbiol.">
        <title>The Global Catalogue of Microorganisms (GCM) 10K type strain sequencing project: providing services to taxonomists for standard genome sequencing and annotation.</title>
        <authorList>
            <consortium name="The Broad Institute Genomics Platform"/>
            <consortium name="The Broad Institute Genome Sequencing Center for Infectious Disease"/>
            <person name="Wu L."/>
            <person name="Ma J."/>
        </authorList>
    </citation>
    <scope>NUCLEOTIDE SEQUENCE [LARGE SCALE GENOMIC DNA]</scope>
    <source>
        <strain evidence="5">JCM 17388</strain>
    </source>
</reference>
<feature type="chain" id="PRO_5045825192" evidence="2">
    <location>
        <begin position="38"/>
        <end position="420"/>
    </location>
</feature>
<gene>
    <name evidence="4" type="ORF">GCM10022252_73630</name>
</gene>
<dbReference type="Gene3D" id="3.40.50.1980">
    <property type="entry name" value="Nitrogenase molybdenum iron protein domain"/>
    <property type="match status" value="2"/>
</dbReference>
<comment type="caution">
    <text evidence="4">The sequence shown here is derived from an EMBL/GenBank/DDBJ whole genome shotgun (WGS) entry which is preliminary data.</text>
</comment>
<keyword evidence="2" id="KW-0732">Signal</keyword>
<evidence type="ECO:0000256" key="1">
    <source>
        <dbReference type="ARBA" id="ARBA00008814"/>
    </source>
</evidence>
<dbReference type="Pfam" id="PF01497">
    <property type="entry name" value="Peripla_BP_2"/>
    <property type="match status" value="1"/>
</dbReference>
<dbReference type="SUPFAM" id="SSF53807">
    <property type="entry name" value="Helical backbone' metal receptor"/>
    <property type="match status" value="1"/>
</dbReference>
<name>A0ABP8BK81_9ACTN</name>
<keyword evidence="5" id="KW-1185">Reference proteome</keyword>
<dbReference type="InterPro" id="IPR002491">
    <property type="entry name" value="ABC_transptr_periplasmic_BD"/>
</dbReference>
<evidence type="ECO:0000313" key="4">
    <source>
        <dbReference type="EMBL" id="GAA4208479.1"/>
    </source>
</evidence>
<organism evidence="4 5">
    <name type="scientific">Streptosporangium oxazolinicum</name>
    <dbReference type="NCBI Taxonomy" id="909287"/>
    <lineage>
        <taxon>Bacteria</taxon>
        <taxon>Bacillati</taxon>
        <taxon>Actinomycetota</taxon>
        <taxon>Actinomycetes</taxon>
        <taxon>Streptosporangiales</taxon>
        <taxon>Streptosporangiaceae</taxon>
        <taxon>Streptosporangium</taxon>
    </lineage>
</organism>
<dbReference type="InterPro" id="IPR050902">
    <property type="entry name" value="ABC_Transporter_SBP"/>
</dbReference>
<dbReference type="PANTHER" id="PTHR30535">
    <property type="entry name" value="VITAMIN B12-BINDING PROTEIN"/>
    <property type="match status" value="1"/>
</dbReference>
<dbReference type="PROSITE" id="PS50983">
    <property type="entry name" value="FE_B12_PBP"/>
    <property type="match status" value="1"/>
</dbReference>
<proteinExistence type="inferred from homology"/>
<feature type="domain" description="Fe/B12 periplasmic-binding" evidence="3">
    <location>
        <begin position="136"/>
        <end position="406"/>
    </location>
</feature>
<feature type="signal peptide" evidence="2">
    <location>
        <begin position="1"/>
        <end position="37"/>
    </location>
</feature>
<evidence type="ECO:0000256" key="2">
    <source>
        <dbReference type="SAM" id="SignalP"/>
    </source>
</evidence>
<dbReference type="EMBL" id="BAABAQ010000019">
    <property type="protein sequence ID" value="GAA4208479.1"/>
    <property type="molecule type" value="Genomic_DNA"/>
</dbReference>
<evidence type="ECO:0000259" key="3">
    <source>
        <dbReference type="PROSITE" id="PS50983"/>
    </source>
</evidence>
<dbReference type="PANTHER" id="PTHR30535:SF34">
    <property type="entry name" value="MOLYBDATE-BINDING PROTEIN MOLA"/>
    <property type="match status" value="1"/>
</dbReference>
<sequence>MSRRPSRNGVRGPPSGARMAIPRPVTAALLASLLAVAACGAPDATPPAAPDAAPAAEGRCVTAFDAGRDYFPVKQQVGHATNFTLTYANNYQVLTVKQPAPGAKPETYVLVRCGTPAPALTGELAGAVTVETPIERLFSASTTHLPFVTDLGVLERLTGVSSAGYITSAQVLAQVKAGKITEYAKGQEVDTEKVIAAKPDVLMSGGTEDKSYGPLRQAGIKVVANAEWLESTALGRAEWIKVMAALTGTEARAAEVFGKVEADYTALAAKAKAAAPVTVLPGQMYEGQWSVPNGGSYVAGLIKDAGGTYPWADTPGSGSTTLDLEAVLSKARDAKVWLATVNEWRSLTDVEKADPRYAKFGAFEAGSVWSANRTLGPGGGNDFFERGVGHPDLILADLVAILHSDLAPEHAFTFYQRLIR</sequence>
<protein>
    <submittedName>
        <fullName evidence="4">ABC transporter substrate-binding protein</fullName>
    </submittedName>
</protein>
<dbReference type="Proteomes" id="UP001501251">
    <property type="component" value="Unassembled WGS sequence"/>
</dbReference>
<evidence type="ECO:0000313" key="5">
    <source>
        <dbReference type="Proteomes" id="UP001501251"/>
    </source>
</evidence>